<protein>
    <submittedName>
        <fullName evidence="1">Uncharacterized protein</fullName>
    </submittedName>
</protein>
<gene>
    <name evidence="1" type="ORF">BDN72DRAFT_829992</name>
</gene>
<sequence>MSEDEYENVQDDLSNLQNVDWDTLLDSSQAVELPPHQPPLNDTDSEYFPGDEPLNESLLAELDVLEHNLLHSTQADEVPGSSPAEASSSQTQADPSGSPRKRPRADSGPTIDRNNKRRSQRGPPSCEDLLSDFAEELTCPICFDLLAAAQATNPCGHSACGECGWAWVIGKNGGCAVCRRVLDKKDPLIPNIALDSMVAKYIQSMADIGHKEWVPGGSKYLEWKTRQNLWKDNASTRRKHSRKR</sequence>
<reference evidence="1 2" key="1">
    <citation type="journal article" date="2019" name="Nat. Ecol. Evol.">
        <title>Megaphylogeny resolves global patterns of mushroom evolution.</title>
        <authorList>
            <person name="Varga T."/>
            <person name="Krizsan K."/>
            <person name="Foldi C."/>
            <person name="Dima B."/>
            <person name="Sanchez-Garcia M."/>
            <person name="Sanchez-Ramirez S."/>
            <person name="Szollosi G.J."/>
            <person name="Szarkandi J.G."/>
            <person name="Papp V."/>
            <person name="Albert L."/>
            <person name="Andreopoulos W."/>
            <person name="Angelini C."/>
            <person name="Antonin V."/>
            <person name="Barry K.W."/>
            <person name="Bougher N.L."/>
            <person name="Buchanan P."/>
            <person name="Buyck B."/>
            <person name="Bense V."/>
            <person name="Catcheside P."/>
            <person name="Chovatia M."/>
            <person name="Cooper J."/>
            <person name="Damon W."/>
            <person name="Desjardin D."/>
            <person name="Finy P."/>
            <person name="Geml J."/>
            <person name="Haridas S."/>
            <person name="Hughes K."/>
            <person name="Justo A."/>
            <person name="Karasinski D."/>
            <person name="Kautmanova I."/>
            <person name="Kiss B."/>
            <person name="Kocsube S."/>
            <person name="Kotiranta H."/>
            <person name="LaButti K.M."/>
            <person name="Lechner B.E."/>
            <person name="Liimatainen K."/>
            <person name="Lipzen A."/>
            <person name="Lukacs Z."/>
            <person name="Mihaltcheva S."/>
            <person name="Morgado L.N."/>
            <person name="Niskanen T."/>
            <person name="Noordeloos M.E."/>
            <person name="Ohm R.A."/>
            <person name="Ortiz-Santana B."/>
            <person name="Ovrebo C."/>
            <person name="Racz N."/>
            <person name="Riley R."/>
            <person name="Savchenko A."/>
            <person name="Shiryaev A."/>
            <person name="Soop K."/>
            <person name="Spirin V."/>
            <person name="Szebenyi C."/>
            <person name="Tomsovsky M."/>
            <person name="Tulloss R.E."/>
            <person name="Uehling J."/>
            <person name="Grigoriev I.V."/>
            <person name="Vagvolgyi C."/>
            <person name="Papp T."/>
            <person name="Martin F.M."/>
            <person name="Miettinen O."/>
            <person name="Hibbett D.S."/>
            <person name="Nagy L.G."/>
        </authorList>
    </citation>
    <scope>NUCLEOTIDE SEQUENCE [LARGE SCALE GENOMIC DNA]</scope>
    <source>
        <strain evidence="1 2">NL-1719</strain>
    </source>
</reference>
<name>A0ACD3BF56_9AGAR</name>
<organism evidence="1 2">
    <name type="scientific">Pluteus cervinus</name>
    <dbReference type="NCBI Taxonomy" id="181527"/>
    <lineage>
        <taxon>Eukaryota</taxon>
        <taxon>Fungi</taxon>
        <taxon>Dikarya</taxon>
        <taxon>Basidiomycota</taxon>
        <taxon>Agaricomycotina</taxon>
        <taxon>Agaricomycetes</taxon>
        <taxon>Agaricomycetidae</taxon>
        <taxon>Agaricales</taxon>
        <taxon>Pluteineae</taxon>
        <taxon>Pluteaceae</taxon>
        <taxon>Pluteus</taxon>
    </lineage>
</organism>
<dbReference type="Proteomes" id="UP000308600">
    <property type="component" value="Unassembled WGS sequence"/>
</dbReference>
<proteinExistence type="predicted"/>
<evidence type="ECO:0000313" key="1">
    <source>
        <dbReference type="EMBL" id="TFK76825.1"/>
    </source>
</evidence>
<accession>A0ACD3BF56</accession>
<dbReference type="EMBL" id="ML208259">
    <property type="protein sequence ID" value="TFK76825.1"/>
    <property type="molecule type" value="Genomic_DNA"/>
</dbReference>
<evidence type="ECO:0000313" key="2">
    <source>
        <dbReference type="Proteomes" id="UP000308600"/>
    </source>
</evidence>
<keyword evidence="2" id="KW-1185">Reference proteome</keyword>